<name>A0A6G0Y7W7_APHCR</name>
<gene>
    <name evidence="1" type="ORF">FWK35_00009158</name>
</gene>
<accession>A0A6G0Y7W7</accession>
<comment type="caution">
    <text evidence="1">The sequence shown here is derived from an EMBL/GenBank/DDBJ whole genome shotgun (WGS) entry which is preliminary data.</text>
</comment>
<dbReference type="AlphaFoldDB" id="A0A6G0Y7W7"/>
<evidence type="ECO:0008006" key="3">
    <source>
        <dbReference type="Google" id="ProtNLM"/>
    </source>
</evidence>
<reference evidence="1 2" key="1">
    <citation type="submission" date="2019-08" db="EMBL/GenBank/DDBJ databases">
        <title>Whole genome of Aphis craccivora.</title>
        <authorList>
            <person name="Voronova N.V."/>
            <person name="Shulinski R.S."/>
            <person name="Bandarenka Y.V."/>
            <person name="Zhorov D.G."/>
            <person name="Warner D."/>
        </authorList>
    </citation>
    <scope>NUCLEOTIDE SEQUENCE [LARGE SCALE GENOMIC DNA]</scope>
    <source>
        <strain evidence="1">180601</strain>
        <tissue evidence="1">Whole Body</tissue>
    </source>
</reference>
<evidence type="ECO:0000313" key="2">
    <source>
        <dbReference type="Proteomes" id="UP000478052"/>
    </source>
</evidence>
<evidence type="ECO:0000313" key="1">
    <source>
        <dbReference type="EMBL" id="KAF0750936.1"/>
    </source>
</evidence>
<protein>
    <recommendedName>
        <fullName evidence="3">Zinc finger MYM-type protein 1-like</fullName>
    </recommendedName>
</protein>
<proteinExistence type="predicted"/>
<organism evidence="1 2">
    <name type="scientific">Aphis craccivora</name>
    <name type="common">Cowpea aphid</name>
    <dbReference type="NCBI Taxonomy" id="307492"/>
    <lineage>
        <taxon>Eukaryota</taxon>
        <taxon>Metazoa</taxon>
        <taxon>Ecdysozoa</taxon>
        <taxon>Arthropoda</taxon>
        <taxon>Hexapoda</taxon>
        <taxon>Insecta</taxon>
        <taxon>Pterygota</taxon>
        <taxon>Neoptera</taxon>
        <taxon>Paraneoptera</taxon>
        <taxon>Hemiptera</taxon>
        <taxon>Sternorrhyncha</taxon>
        <taxon>Aphidomorpha</taxon>
        <taxon>Aphidoidea</taxon>
        <taxon>Aphididae</taxon>
        <taxon>Aphidini</taxon>
        <taxon>Aphis</taxon>
        <taxon>Aphis</taxon>
    </lineage>
</organism>
<keyword evidence="2" id="KW-1185">Reference proteome</keyword>
<dbReference type="EMBL" id="VUJU01005538">
    <property type="protein sequence ID" value="KAF0750936.1"/>
    <property type="molecule type" value="Genomic_DNA"/>
</dbReference>
<sequence length="70" mass="8025">MYKPSIKAVRVSLVIIIETLQEIIDLKNVKLKLTEKLEASELNIIDVLMLIDYSIASLTEMNKDDISIYQ</sequence>
<dbReference type="Proteomes" id="UP000478052">
    <property type="component" value="Unassembled WGS sequence"/>
</dbReference>